<comment type="function">
    <text evidence="12">Specifically catalyzes the cleavage of the D-lactyl ether substituent of MurNAc 6-phosphate, producing GlcNAc 6-phosphate and D-lactate.</text>
</comment>
<dbReference type="PANTHER" id="PTHR10088:SF4">
    <property type="entry name" value="GLUCOKINASE REGULATORY PROTEIN"/>
    <property type="match status" value="1"/>
</dbReference>
<dbReference type="RefSeq" id="WP_128525903.1">
    <property type="nucleotide sequence ID" value="NZ_CP026118.1"/>
</dbReference>
<comment type="pathway">
    <text evidence="12">Amino-sugar metabolism; N-acetylmuramate degradation.</text>
</comment>
<dbReference type="EMBL" id="CP026118">
    <property type="protein sequence ID" value="QAS53635.1"/>
    <property type="molecule type" value="Genomic_DNA"/>
</dbReference>
<dbReference type="FunFam" id="3.40.50.10490:FF:000014">
    <property type="entry name" value="N-acetylmuramic acid 6-phosphate etherase"/>
    <property type="match status" value="1"/>
</dbReference>
<feature type="domain" description="SIS" evidence="13">
    <location>
        <begin position="57"/>
        <end position="220"/>
    </location>
</feature>
<name>A0A410MG40_9BACI</name>
<dbReference type="NCBIfam" id="NF009222">
    <property type="entry name" value="PRK12570.1"/>
    <property type="match status" value="1"/>
</dbReference>
<keyword evidence="3 12" id="KW-0119">Carbohydrate metabolism</keyword>
<dbReference type="Gene3D" id="1.10.8.1080">
    <property type="match status" value="1"/>
</dbReference>
<proteinExistence type="inferred from homology"/>
<evidence type="ECO:0000313" key="14">
    <source>
        <dbReference type="EMBL" id="QAS53635.1"/>
    </source>
</evidence>
<dbReference type="NCBIfam" id="NF003915">
    <property type="entry name" value="PRK05441.1"/>
    <property type="match status" value="1"/>
</dbReference>
<dbReference type="GO" id="GO:0009254">
    <property type="term" value="P:peptidoglycan turnover"/>
    <property type="evidence" value="ECO:0007669"/>
    <property type="project" value="TreeGrafter"/>
</dbReference>
<evidence type="ECO:0000256" key="3">
    <source>
        <dbReference type="ARBA" id="ARBA00023277"/>
    </source>
</evidence>
<dbReference type="PROSITE" id="PS51464">
    <property type="entry name" value="SIS"/>
    <property type="match status" value="1"/>
</dbReference>
<evidence type="ECO:0000256" key="11">
    <source>
        <dbReference type="ARBA" id="ARBA00084049"/>
    </source>
</evidence>
<evidence type="ECO:0000256" key="12">
    <source>
        <dbReference type="HAMAP-Rule" id="MF_00068"/>
    </source>
</evidence>
<feature type="active site" evidence="12">
    <location>
        <position position="116"/>
    </location>
</feature>
<sequence>MTDSLAYLTTEQRNDRTKKMDQMTTAEILAVMNEEDYKVAEAVKRVLPSVTVAVKQITKALKDGGRLFYVGAGTSGRIGILDASECPPTFMADPDMVQAVMAGGGEAFTKARENSEDDEKQGELDLQQKKVTPEDVIVGITASGRTPYPIGALKYGRRKGAYTISLSCNHKSEISSFAECPIEVIVGPEVLTGSTRLKSATAHKMVLNMMSTTAMVQLGKVYENLMVDVHASNYKLRERAKSILMECTDASYEEAEQALQEADLQVKPAIVMLKRNVSYEKAAELLEKSDGQLRMAIELQS</sequence>
<evidence type="ECO:0000256" key="7">
    <source>
        <dbReference type="ARBA" id="ARBA00061234"/>
    </source>
</evidence>
<dbReference type="InterPro" id="IPR001347">
    <property type="entry name" value="SIS_dom"/>
</dbReference>
<dbReference type="KEGG" id="hli:HLI_16215"/>
<evidence type="ECO:0000256" key="5">
    <source>
        <dbReference type="ARBA" id="ARBA00060595"/>
    </source>
</evidence>
<comment type="subunit">
    <text evidence="1 12">Homodimer.</text>
</comment>
<comment type="pathway">
    <text evidence="6">Cell wall biogenesis.</text>
</comment>
<evidence type="ECO:0000256" key="1">
    <source>
        <dbReference type="ARBA" id="ARBA00011738"/>
    </source>
</evidence>
<organism evidence="14 15">
    <name type="scientific">Halobacillus litoralis</name>
    <dbReference type="NCBI Taxonomy" id="45668"/>
    <lineage>
        <taxon>Bacteria</taxon>
        <taxon>Bacillati</taxon>
        <taxon>Bacillota</taxon>
        <taxon>Bacilli</taxon>
        <taxon>Bacillales</taxon>
        <taxon>Bacillaceae</taxon>
        <taxon>Halobacillus</taxon>
    </lineage>
</organism>
<dbReference type="GO" id="GO:0097367">
    <property type="term" value="F:carbohydrate derivative binding"/>
    <property type="evidence" value="ECO:0007669"/>
    <property type="project" value="InterPro"/>
</dbReference>
<comment type="similarity">
    <text evidence="7 12">Belongs to the GCKR-like family. MurNAc-6-P etherase subfamily.</text>
</comment>
<accession>A0A410MG40</accession>
<dbReference type="GO" id="GO:0016835">
    <property type="term" value="F:carbon-oxygen lyase activity"/>
    <property type="evidence" value="ECO:0007669"/>
    <property type="project" value="UniProtKB-UniRule"/>
</dbReference>
<feature type="active site" description="Proton donor" evidence="12">
    <location>
        <position position="85"/>
    </location>
</feature>
<comment type="pathway">
    <text evidence="5">Amino-sugar metabolism; 1,6-anhydro-N-acetylmuramate degradation.</text>
</comment>
<dbReference type="AlphaFoldDB" id="A0A410MG40"/>
<dbReference type="SUPFAM" id="SSF53697">
    <property type="entry name" value="SIS domain"/>
    <property type="match status" value="1"/>
</dbReference>
<evidence type="ECO:0000313" key="15">
    <source>
        <dbReference type="Proteomes" id="UP000287756"/>
    </source>
</evidence>
<dbReference type="GO" id="GO:0046348">
    <property type="term" value="P:amino sugar catabolic process"/>
    <property type="evidence" value="ECO:0007669"/>
    <property type="project" value="InterPro"/>
</dbReference>
<dbReference type="UniPathway" id="UPA00342"/>
<dbReference type="InterPro" id="IPR040190">
    <property type="entry name" value="MURQ/GCKR"/>
</dbReference>
<evidence type="ECO:0000256" key="9">
    <source>
        <dbReference type="ARBA" id="ARBA00070061"/>
    </source>
</evidence>
<evidence type="ECO:0000256" key="6">
    <source>
        <dbReference type="ARBA" id="ARBA00060672"/>
    </source>
</evidence>
<evidence type="ECO:0000256" key="4">
    <source>
        <dbReference type="ARBA" id="ARBA00051747"/>
    </source>
</evidence>
<dbReference type="Gene3D" id="3.40.50.10490">
    <property type="entry name" value="Glucose-6-phosphate isomerase like protein, domain 1"/>
    <property type="match status" value="1"/>
</dbReference>
<comment type="miscellaneous">
    <text evidence="12">A lyase-type mechanism (elimination/hydration) is suggested for the cleavage of the lactyl ether bond of MurNAc 6-phosphate, with the formation of an alpha,beta-unsaturated aldehyde intermediate with (E)-stereochemistry, followed by the syn addition of water to give product.</text>
</comment>
<dbReference type="Proteomes" id="UP000287756">
    <property type="component" value="Chromosome"/>
</dbReference>
<gene>
    <name evidence="12 14" type="primary">murQ</name>
    <name evidence="14" type="ORF">HLI_16215</name>
</gene>
<reference evidence="14 15" key="1">
    <citation type="submission" date="2018-01" db="EMBL/GenBank/DDBJ databases">
        <title>The whole genome sequencing and assembly of Halobacillus litoralis ERB031 strain.</title>
        <authorList>
            <person name="Lee S.-J."/>
            <person name="Park M.-K."/>
            <person name="Kim J.-Y."/>
            <person name="Lee Y.-J."/>
            <person name="Yi H."/>
            <person name="Bahn Y.-S."/>
            <person name="Kim J.F."/>
            <person name="Lee D.-W."/>
        </authorList>
    </citation>
    <scope>NUCLEOTIDE SEQUENCE [LARGE SCALE GENOMIC DNA]</scope>
    <source>
        <strain evidence="14 15">ERB 031</strain>
    </source>
</reference>
<dbReference type="Pfam" id="PF22645">
    <property type="entry name" value="GKRP_SIS_N"/>
    <property type="match status" value="1"/>
</dbReference>
<dbReference type="NCBIfam" id="TIGR00274">
    <property type="entry name" value="N-acetylmuramic acid 6-phosphate etherase"/>
    <property type="match status" value="1"/>
</dbReference>
<dbReference type="GO" id="GO:0097173">
    <property type="term" value="P:N-acetylmuramic acid catabolic process"/>
    <property type="evidence" value="ECO:0007669"/>
    <property type="project" value="UniProtKB-UniPathway"/>
</dbReference>
<comment type="catalytic activity">
    <reaction evidence="4 12">
        <text>N-acetyl-D-muramate 6-phosphate + H2O = N-acetyl-D-glucosamine 6-phosphate + (R)-lactate</text>
        <dbReference type="Rhea" id="RHEA:26410"/>
        <dbReference type="ChEBI" id="CHEBI:15377"/>
        <dbReference type="ChEBI" id="CHEBI:16004"/>
        <dbReference type="ChEBI" id="CHEBI:57513"/>
        <dbReference type="ChEBI" id="CHEBI:58722"/>
        <dbReference type="EC" id="4.2.1.126"/>
    </reaction>
</comment>
<keyword evidence="2 12" id="KW-0456">Lyase</keyword>
<dbReference type="InterPro" id="IPR005488">
    <property type="entry name" value="Etherase_MurQ"/>
</dbReference>
<dbReference type="FunFam" id="1.10.8.1080:FF:000001">
    <property type="entry name" value="N-acetylmuramic acid 6-phosphate etherase"/>
    <property type="match status" value="1"/>
</dbReference>
<dbReference type="EC" id="4.2.1.126" evidence="8 12"/>
<evidence type="ECO:0000256" key="10">
    <source>
        <dbReference type="ARBA" id="ARBA00077905"/>
    </source>
</evidence>
<evidence type="ECO:0000256" key="8">
    <source>
        <dbReference type="ARBA" id="ARBA00067056"/>
    </source>
</evidence>
<evidence type="ECO:0000256" key="2">
    <source>
        <dbReference type="ARBA" id="ARBA00023239"/>
    </source>
</evidence>
<dbReference type="PANTHER" id="PTHR10088">
    <property type="entry name" value="GLUCOKINASE REGULATORY PROTEIN"/>
    <property type="match status" value="1"/>
</dbReference>
<dbReference type="PROSITE" id="PS01272">
    <property type="entry name" value="GCKR"/>
    <property type="match status" value="1"/>
</dbReference>
<dbReference type="GO" id="GO:0016803">
    <property type="term" value="F:ether hydrolase activity"/>
    <property type="evidence" value="ECO:0007669"/>
    <property type="project" value="TreeGrafter"/>
</dbReference>
<dbReference type="HAMAP" id="MF_00068">
    <property type="entry name" value="MurQ"/>
    <property type="match status" value="1"/>
</dbReference>
<evidence type="ECO:0000259" key="13">
    <source>
        <dbReference type="PROSITE" id="PS51464"/>
    </source>
</evidence>
<dbReference type="InterPro" id="IPR046348">
    <property type="entry name" value="SIS_dom_sf"/>
</dbReference>
<protein>
    <recommendedName>
        <fullName evidence="9 12">N-acetylmuramic acid 6-phosphate etherase</fullName>
        <shortName evidence="12">MurNAc-6-P etherase</shortName>
        <ecNumber evidence="8 12">4.2.1.126</ecNumber>
    </recommendedName>
    <alternativeName>
        <fullName evidence="11 12">N-acetylmuramic acid 6-phosphate hydrolase</fullName>
    </alternativeName>
    <alternativeName>
        <fullName evidence="10 12">N-acetylmuramic acid 6-phosphate lyase</fullName>
    </alternativeName>
</protein>
<dbReference type="CDD" id="cd05007">
    <property type="entry name" value="SIS_Etherase"/>
    <property type="match status" value="1"/>
</dbReference>
<dbReference type="OrthoDB" id="9813395at2"/>
<dbReference type="InterPro" id="IPR005486">
    <property type="entry name" value="Glucokinase_regulatory_CS"/>
</dbReference>